<keyword evidence="2" id="KW-1185">Reference proteome</keyword>
<sequence length="565" mass="64134">MDAIVIPPEKEFEALINDLRVLMDVTAVTLHESNTAGKTGDILTIIMEGNFTEIASEMYDRAEKLFEKHSVRMPYKIVDSANVIHKLKDGNLYYLKWYLTGRPLFKNDAAYTKMIEKLPAAQGVFLKATKHVLQMFGKADAMGRGAQHYMGTNSHQLALLTIHQNIILLFGIVGELTSGKAYSGKSINDQQGITEEFAPAFSKLFDRSNLAEAELVELLHTVTRSFPYTGNLKIKKETVVTTYKKMQWMLKETRKVYNEQLSSCEVTLTTFQEPVREKSLKLSETNDENTALDKISRIITKTIKTETIYCFGKNEAVLQKDTLADDEKKGSINFYLLVFEDGLTPNTAHDLAGKIRSKSKGKYTVTLLIHNVTELGTEQADQKYFFDKVISSGQQLYLNPEQHTILNSVTPQQRNLAPAIEYLHYRNTIANILLEHVADGYDSSYTHLTGILLHHVVEQACLAMIRLFLGYSPNYFTIGYLLEICVHFSPEIANFFPARTDQDKRILKQLSRQPWTLRYSGKDIVSTDEMELLEGRCNEFVAHVHTLVNKGLEDMQGKDKSENQN</sequence>
<dbReference type="Gene3D" id="1.20.120.330">
    <property type="entry name" value="Nucleotidyltransferases domain 2"/>
    <property type="match status" value="2"/>
</dbReference>
<evidence type="ECO:0000313" key="1">
    <source>
        <dbReference type="EMBL" id="MEL1244003.1"/>
    </source>
</evidence>
<dbReference type="RefSeq" id="WP_341696315.1">
    <property type="nucleotide sequence ID" value="NZ_JBBYHR010000003.1"/>
</dbReference>
<reference evidence="1 2" key="1">
    <citation type="submission" date="2024-04" db="EMBL/GenBank/DDBJ databases">
        <title>Flavobacterium sp. DGU11 16S ribosomal RNA gene Genome sequencing and assembly.</title>
        <authorList>
            <person name="Park S."/>
        </authorList>
    </citation>
    <scope>NUCLEOTIDE SEQUENCE [LARGE SCALE GENOMIC DNA]</scope>
    <source>
        <strain evidence="1 2">DGU11</strain>
    </source>
</reference>
<dbReference type="EMBL" id="JBBYHR010000003">
    <property type="protein sequence ID" value="MEL1244003.1"/>
    <property type="molecule type" value="Genomic_DNA"/>
</dbReference>
<organism evidence="1 2">
    <name type="scientific">Flavobacterium arundinis</name>
    <dbReference type="NCBI Taxonomy" id="3139143"/>
    <lineage>
        <taxon>Bacteria</taxon>
        <taxon>Pseudomonadati</taxon>
        <taxon>Bacteroidota</taxon>
        <taxon>Flavobacteriia</taxon>
        <taxon>Flavobacteriales</taxon>
        <taxon>Flavobacteriaceae</taxon>
        <taxon>Flavobacterium</taxon>
    </lineage>
</organism>
<comment type="caution">
    <text evidence="1">The sequence shown here is derived from an EMBL/GenBank/DDBJ whole genome shotgun (WGS) entry which is preliminary data.</text>
</comment>
<evidence type="ECO:0000313" key="2">
    <source>
        <dbReference type="Proteomes" id="UP001464555"/>
    </source>
</evidence>
<accession>A0ABU9HV20</accession>
<gene>
    <name evidence="1" type="ORF">AAEO56_07000</name>
</gene>
<protein>
    <submittedName>
        <fullName evidence="1">Uncharacterized protein</fullName>
    </submittedName>
</protein>
<name>A0ABU9HV20_9FLAO</name>
<proteinExistence type="predicted"/>
<dbReference type="Proteomes" id="UP001464555">
    <property type="component" value="Unassembled WGS sequence"/>
</dbReference>